<dbReference type="GO" id="GO:0071555">
    <property type="term" value="P:cell wall organization"/>
    <property type="evidence" value="ECO:0007669"/>
    <property type="project" value="UniProtKB-KW"/>
</dbReference>
<dbReference type="GO" id="GO:0051992">
    <property type="term" value="F:UDP-N-acetylmuramoyl-L-alanyl-D-glutamyl-meso-2,6-diaminopimelyl-D-alanyl-D-alanine:undecaprenyl-phosphate transferase activity"/>
    <property type="evidence" value="ECO:0007669"/>
    <property type="project" value="RHEA"/>
</dbReference>
<dbReference type="PROSITE" id="PS01347">
    <property type="entry name" value="MRAY_1"/>
    <property type="match status" value="1"/>
</dbReference>
<dbReference type="GO" id="GO:0008360">
    <property type="term" value="P:regulation of cell shape"/>
    <property type="evidence" value="ECO:0007669"/>
    <property type="project" value="UniProtKB-KW"/>
</dbReference>
<sequence>MLYWLTQLLQGQYHAFRVFQYLTFRSILAALTALVVGLFLGPATIRWLRGLQIGQMVRDDGPKTHLSKAGTPTMGGVLILLGVTTSCLLWGDLRQVSLWIVLLVTIGFGIVGWVDDYRKLVLKNSKGLPARWKYFWQSAIALVAVGYLYYDASLPINTQLTIPFFKNWLIDLGIFFPFFAYFVIVGSSNAVNLTDGLDGLAIMPIVMVAGALGIFAYAASNSVYAHYLAIPYVPNTGELTIFCSALVGAGLGFLWYNSYPAQLFMGDVGSLALGASLGTIAVIVRQELVLLIMGGLFVIETLSVILQVGYFKYSGGKRIFRMAPLHHHFELKGWSEPKVIVRFWILTVIFVLCGLATLKLR</sequence>
<dbReference type="UniPathway" id="UPA00219"/>
<dbReference type="EC" id="2.7.8.13" evidence="12 13"/>
<evidence type="ECO:0000256" key="14">
    <source>
        <dbReference type="PIRSR" id="PIRSR600715-1"/>
    </source>
</evidence>
<feature type="transmembrane region" description="Helical" evidence="12">
    <location>
        <begin position="69"/>
        <end position="91"/>
    </location>
</feature>
<dbReference type="NCBIfam" id="TIGR00445">
    <property type="entry name" value="mraY"/>
    <property type="match status" value="1"/>
</dbReference>
<evidence type="ECO:0000256" key="5">
    <source>
        <dbReference type="ARBA" id="ARBA00022692"/>
    </source>
</evidence>
<keyword evidence="10 12" id="KW-0131">Cell cycle</keyword>
<evidence type="ECO:0000256" key="11">
    <source>
        <dbReference type="ARBA" id="ARBA00023316"/>
    </source>
</evidence>
<keyword evidence="6 12" id="KW-0133">Cell shape</keyword>
<dbReference type="InterPro" id="IPR000715">
    <property type="entry name" value="Glycosyl_transferase_4"/>
</dbReference>
<dbReference type="GO" id="GO:0008963">
    <property type="term" value="F:phospho-N-acetylmuramoyl-pentapeptide-transferase activity"/>
    <property type="evidence" value="ECO:0007669"/>
    <property type="project" value="UniProtKB-UniRule"/>
</dbReference>
<feature type="transmembrane region" description="Helical" evidence="12">
    <location>
        <begin position="134"/>
        <end position="150"/>
    </location>
</feature>
<evidence type="ECO:0000256" key="1">
    <source>
        <dbReference type="ARBA" id="ARBA00004141"/>
    </source>
</evidence>
<evidence type="ECO:0000256" key="9">
    <source>
        <dbReference type="ARBA" id="ARBA00023136"/>
    </source>
</evidence>
<dbReference type="PANTHER" id="PTHR22926:SF5">
    <property type="entry name" value="PHOSPHO-N-ACETYLMURAMOYL-PENTAPEPTIDE-TRANSFERASE HOMOLOG"/>
    <property type="match status" value="1"/>
</dbReference>
<feature type="transmembrane region" description="Helical" evidence="12">
    <location>
        <begin position="339"/>
        <end position="358"/>
    </location>
</feature>
<dbReference type="InterPro" id="IPR018480">
    <property type="entry name" value="PNAcMuramoyl-5peptid_Trfase_CS"/>
</dbReference>
<comment type="similarity">
    <text evidence="2 12">Belongs to the glycosyltransferase 4 family. MraY subfamily.</text>
</comment>
<dbReference type="AlphaFoldDB" id="A0A0W0R5Q3"/>
<evidence type="ECO:0000256" key="4">
    <source>
        <dbReference type="ARBA" id="ARBA00022679"/>
    </source>
</evidence>
<dbReference type="PATRIC" id="fig|45056.6.peg.1130"/>
<keyword evidence="3 12" id="KW-0132">Cell division</keyword>
<comment type="subcellular location">
    <subcellularLocation>
        <location evidence="12">Cell membrane</location>
        <topology evidence="12">Multi-pass membrane protein</topology>
    </subcellularLocation>
    <subcellularLocation>
        <location evidence="1">Membrane</location>
        <topology evidence="1">Multi-pass membrane protein</topology>
    </subcellularLocation>
</comment>
<feature type="transmembrane region" description="Helical" evidence="12">
    <location>
        <begin position="290"/>
        <end position="311"/>
    </location>
</feature>
<evidence type="ECO:0000256" key="8">
    <source>
        <dbReference type="ARBA" id="ARBA00022989"/>
    </source>
</evidence>
<evidence type="ECO:0000256" key="10">
    <source>
        <dbReference type="ARBA" id="ARBA00023306"/>
    </source>
</evidence>
<dbReference type="Proteomes" id="UP000054859">
    <property type="component" value="Unassembled WGS sequence"/>
</dbReference>
<keyword evidence="9 12" id="KW-0472">Membrane</keyword>
<dbReference type="GO" id="GO:0005886">
    <property type="term" value="C:plasma membrane"/>
    <property type="evidence" value="ECO:0007669"/>
    <property type="project" value="UniProtKB-SubCell"/>
</dbReference>
<feature type="binding site" evidence="14">
    <location>
        <position position="267"/>
    </location>
    <ligand>
        <name>Mg(2+)</name>
        <dbReference type="ChEBI" id="CHEBI:18420"/>
    </ligand>
</feature>
<keyword evidence="4 12" id="KW-0808">Transferase</keyword>
<dbReference type="CDD" id="cd06852">
    <property type="entry name" value="GT_MraY"/>
    <property type="match status" value="1"/>
</dbReference>
<keyword evidence="12 14" id="KW-0479">Metal-binding</keyword>
<evidence type="ECO:0000256" key="13">
    <source>
        <dbReference type="NCBIfam" id="TIGR00445"/>
    </source>
</evidence>
<evidence type="ECO:0000256" key="12">
    <source>
        <dbReference type="HAMAP-Rule" id="MF_00038"/>
    </source>
</evidence>
<keyword evidence="11 12" id="KW-0961">Cell wall biogenesis/degradation</keyword>
<name>A0A0W0R5Q3_9GAMM</name>
<dbReference type="GO" id="GO:0051301">
    <property type="term" value="P:cell division"/>
    <property type="evidence" value="ECO:0007669"/>
    <property type="project" value="UniProtKB-KW"/>
</dbReference>
<feature type="transmembrane region" description="Helical" evidence="12">
    <location>
        <begin position="200"/>
        <end position="219"/>
    </location>
</feature>
<keyword evidence="8 12" id="KW-1133">Transmembrane helix</keyword>
<dbReference type="RefSeq" id="WP_058462106.1">
    <property type="nucleotide sequence ID" value="NZ_CAAAHS010000002.1"/>
</dbReference>
<gene>
    <name evidence="12 15" type="primary">mraY</name>
    <name evidence="15" type="ORF">Lade_1091</name>
</gene>
<organism evidence="15 16">
    <name type="scientific">Legionella adelaidensis</name>
    <dbReference type="NCBI Taxonomy" id="45056"/>
    <lineage>
        <taxon>Bacteria</taxon>
        <taxon>Pseudomonadati</taxon>
        <taxon>Pseudomonadota</taxon>
        <taxon>Gammaproteobacteria</taxon>
        <taxon>Legionellales</taxon>
        <taxon>Legionellaceae</taxon>
        <taxon>Legionella</taxon>
    </lineage>
</organism>
<protein>
    <recommendedName>
        <fullName evidence="12 13">Phospho-N-acetylmuramoyl-pentapeptide-transferase</fullName>
        <ecNumber evidence="12 13">2.7.8.13</ecNumber>
    </recommendedName>
    <alternativeName>
        <fullName evidence="12">UDP-MurNAc-pentapeptide phosphotransferase</fullName>
    </alternativeName>
</protein>
<dbReference type="Pfam" id="PF10555">
    <property type="entry name" value="MraY_sig1"/>
    <property type="match status" value="1"/>
</dbReference>
<dbReference type="OrthoDB" id="9805475at2"/>
<reference evidence="15 16" key="1">
    <citation type="submission" date="2015-11" db="EMBL/GenBank/DDBJ databases">
        <title>Identification of large and diverse effector repertoires of 38 Legionella species.</title>
        <authorList>
            <person name="Burstein D."/>
            <person name="Amaro F."/>
            <person name="Zusman T."/>
            <person name="Lifshitz Z."/>
            <person name="Cohen O."/>
            <person name="Gilbert J.A."/>
            <person name="Pupko T."/>
            <person name="Shuman H.A."/>
            <person name="Segal G."/>
        </authorList>
    </citation>
    <scope>NUCLEOTIDE SEQUENCE [LARGE SCALE GENOMIC DNA]</scope>
    <source>
        <strain evidence="15 16">1762-AUS-E</strain>
    </source>
</reference>
<evidence type="ECO:0000313" key="16">
    <source>
        <dbReference type="Proteomes" id="UP000054859"/>
    </source>
</evidence>
<feature type="transmembrane region" description="Helical" evidence="12">
    <location>
        <begin position="97"/>
        <end position="114"/>
    </location>
</feature>
<keyword evidence="12" id="KW-1003">Cell membrane</keyword>
<dbReference type="GO" id="GO:0009252">
    <property type="term" value="P:peptidoglycan biosynthetic process"/>
    <property type="evidence" value="ECO:0007669"/>
    <property type="project" value="UniProtKB-UniRule"/>
</dbReference>
<keyword evidence="12 14" id="KW-0460">Magnesium</keyword>
<evidence type="ECO:0000256" key="2">
    <source>
        <dbReference type="ARBA" id="ARBA00005583"/>
    </source>
</evidence>
<dbReference type="GO" id="GO:0046872">
    <property type="term" value="F:metal ion binding"/>
    <property type="evidence" value="ECO:0007669"/>
    <property type="project" value="UniProtKB-KW"/>
</dbReference>
<dbReference type="PANTHER" id="PTHR22926">
    <property type="entry name" value="PHOSPHO-N-ACETYLMURAMOYL-PENTAPEPTIDE-TRANSFERASE"/>
    <property type="match status" value="1"/>
</dbReference>
<dbReference type="Pfam" id="PF00953">
    <property type="entry name" value="Glycos_transf_4"/>
    <property type="match status" value="1"/>
</dbReference>
<evidence type="ECO:0000256" key="6">
    <source>
        <dbReference type="ARBA" id="ARBA00022960"/>
    </source>
</evidence>
<comment type="catalytic activity">
    <reaction evidence="12">
        <text>UDP-N-acetyl-alpha-D-muramoyl-L-alanyl-gamma-D-glutamyl-meso-2,6-diaminopimeloyl-D-alanyl-D-alanine + di-trans,octa-cis-undecaprenyl phosphate = di-trans,octa-cis-undecaprenyl diphospho-N-acetyl-alpha-D-muramoyl-L-alanyl-D-glutamyl-meso-2,6-diaminopimeloyl-D-alanyl-D-alanine + UMP</text>
        <dbReference type="Rhea" id="RHEA:28386"/>
        <dbReference type="ChEBI" id="CHEBI:57865"/>
        <dbReference type="ChEBI" id="CHEBI:60392"/>
        <dbReference type="ChEBI" id="CHEBI:61386"/>
        <dbReference type="ChEBI" id="CHEBI:61387"/>
        <dbReference type="EC" id="2.7.8.13"/>
    </reaction>
</comment>
<dbReference type="STRING" id="45056.Lade_1091"/>
<dbReference type="EMBL" id="LNKA01000001">
    <property type="protein sequence ID" value="KTC66433.1"/>
    <property type="molecule type" value="Genomic_DNA"/>
</dbReference>
<feature type="transmembrane region" description="Helical" evidence="12">
    <location>
        <begin position="170"/>
        <end position="188"/>
    </location>
</feature>
<dbReference type="HAMAP" id="MF_00038">
    <property type="entry name" value="MraY"/>
    <property type="match status" value="1"/>
</dbReference>
<comment type="caution">
    <text evidence="15">The sequence shown here is derived from an EMBL/GenBank/DDBJ whole genome shotgun (WGS) entry which is preliminary data.</text>
</comment>
<evidence type="ECO:0000313" key="15">
    <source>
        <dbReference type="EMBL" id="KTC66433.1"/>
    </source>
</evidence>
<feature type="transmembrane region" description="Helical" evidence="12">
    <location>
        <begin position="239"/>
        <end position="256"/>
    </location>
</feature>
<evidence type="ECO:0000256" key="3">
    <source>
        <dbReference type="ARBA" id="ARBA00022618"/>
    </source>
</evidence>
<keyword evidence="16" id="KW-1185">Reference proteome</keyword>
<keyword evidence="5 12" id="KW-0812">Transmembrane</keyword>
<evidence type="ECO:0000256" key="7">
    <source>
        <dbReference type="ARBA" id="ARBA00022984"/>
    </source>
</evidence>
<dbReference type="PROSITE" id="PS01348">
    <property type="entry name" value="MRAY_2"/>
    <property type="match status" value="1"/>
</dbReference>
<comment type="function">
    <text evidence="12">Catalyzes the initial step of the lipid cycle reactions in the biosynthesis of the cell wall peptidoglycan: transfers peptidoglycan precursor phospho-MurNAc-pentapeptide from UDP-MurNAc-pentapeptide onto the lipid carrier undecaprenyl phosphate, yielding undecaprenyl-pyrophosphoryl-MurNAc-pentapeptide, known as lipid I.</text>
</comment>
<comment type="pathway">
    <text evidence="12">Cell wall biogenesis; peptidoglycan biosynthesis.</text>
</comment>
<accession>A0A0W0R5Q3</accession>
<feature type="transmembrane region" description="Helical" evidence="12">
    <location>
        <begin position="27"/>
        <end position="48"/>
    </location>
</feature>
<proteinExistence type="inferred from homology"/>
<keyword evidence="7 12" id="KW-0573">Peptidoglycan synthesis</keyword>
<feature type="transmembrane region" description="Helical" evidence="12">
    <location>
        <begin position="263"/>
        <end position="284"/>
    </location>
</feature>
<comment type="cofactor">
    <cofactor evidence="12 14">
        <name>Mg(2+)</name>
        <dbReference type="ChEBI" id="CHEBI:18420"/>
    </cofactor>
</comment>
<feature type="binding site" evidence="14">
    <location>
        <position position="192"/>
    </location>
    <ligand>
        <name>Mg(2+)</name>
        <dbReference type="ChEBI" id="CHEBI:18420"/>
    </ligand>
</feature>
<dbReference type="InterPro" id="IPR003524">
    <property type="entry name" value="PNAcMuramoyl-5peptid_Trfase"/>
</dbReference>